<comment type="caution">
    <text evidence="1">The sequence shown here is derived from an EMBL/GenBank/DDBJ whole genome shotgun (WGS) entry which is preliminary data.</text>
</comment>
<reference evidence="1" key="1">
    <citation type="journal article" date="2015" name="Nature">
        <title>Complex archaea that bridge the gap between prokaryotes and eukaryotes.</title>
        <authorList>
            <person name="Spang A."/>
            <person name="Saw J.H."/>
            <person name="Jorgensen S.L."/>
            <person name="Zaremba-Niedzwiedzka K."/>
            <person name="Martijn J."/>
            <person name="Lind A.E."/>
            <person name="van Eijk R."/>
            <person name="Schleper C."/>
            <person name="Guy L."/>
            <person name="Ettema T.J."/>
        </authorList>
    </citation>
    <scope>NUCLEOTIDE SEQUENCE</scope>
</reference>
<dbReference type="Gene3D" id="3.30.460.70">
    <property type="match status" value="1"/>
</dbReference>
<gene>
    <name evidence="1" type="ORF">LCGC14_1023630</name>
</gene>
<name>A0A0F9MWS9_9ZZZZ</name>
<accession>A0A0F9MWS9</accession>
<dbReference type="EMBL" id="LAZR01004105">
    <property type="protein sequence ID" value="KKN11735.1"/>
    <property type="molecule type" value="Genomic_DNA"/>
</dbReference>
<evidence type="ECO:0000313" key="1">
    <source>
        <dbReference type="EMBL" id="KKN11735.1"/>
    </source>
</evidence>
<dbReference type="AlphaFoldDB" id="A0A0F9MWS9"/>
<proteinExistence type="predicted"/>
<sequence length="150" mass="17399">MKKLIILAGIFLLVGCAPVVEYVETPVYIEKIVEVVVEVEKIVEIEKIAEVPIELRDFESLEELREWVGEGRFFLFGDTDCDDYALYLQKKGMKDGYLINFEAILPDEYNGLFEKMEIDELHAINLVIIDNAVYYIEPQTREIVLRGYLD</sequence>
<protein>
    <submittedName>
        <fullName evidence="1">Uncharacterized protein</fullName>
    </submittedName>
</protein>
<organism evidence="1">
    <name type="scientific">marine sediment metagenome</name>
    <dbReference type="NCBI Taxonomy" id="412755"/>
    <lineage>
        <taxon>unclassified sequences</taxon>
        <taxon>metagenomes</taxon>
        <taxon>ecological metagenomes</taxon>
    </lineage>
</organism>
<dbReference type="PROSITE" id="PS51257">
    <property type="entry name" value="PROKAR_LIPOPROTEIN"/>
    <property type="match status" value="1"/>
</dbReference>